<protein>
    <submittedName>
        <fullName evidence="1">Uncharacterized protein</fullName>
    </submittedName>
</protein>
<sequence>LAAYSGKNLKLDVVIFDYPAKWGMLLSRKWVASVGGSVQMDISYATIPIQGNLV</sequence>
<accession>A0AA38KYD8</accession>
<dbReference type="EMBL" id="JAHRHJ020000006">
    <property type="protein sequence ID" value="KAH9311178.1"/>
    <property type="molecule type" value="Genomic_DNA"/>
</dbReference>
<keyword evidence="2" id="KW-1185">Reference proteome</keyword>
<feature type="non-terminal residue" evidence="1">
    <location>
        <position position="54"/>
    </location>
</feature>
<evidence type="ECO:0000313" key="1">
    <source>
        <dbReference type="EMBL" id="KAH9311178.1"/>
    </source>
</evidence>
<gene>
    <name evidence="1" type="ORF">KI387_026213</name>
</gene>
<dbReference type="AlphaFoldDB" id="A0AA38KYD8"/>
<dbReference type="Proteomes" id="UP000824469">
    <property type="component" value="Unassembled WGS sequence"/>
</dbReference>
<reference evidence="1 2" key="1">
    <citation type="journal article" date="2021" name="Nat. Plants">
        <title>The Taxus genome provides insights into paclitaxel biosynthesis.</title>
        <authorList>
            <person name="Xiong X."/>
            <person name="Gou J."/>
            <person name="Liao Q."/>
            <person name="Li Y."/>
            <person name="Zhou Q."/>
            <person name="Bi G."/>
            <person name="Li C."/>
            <person name="Du R."/>
            <person name="Wang X."/>
            <person name="Sun T."/>
            <person name="Guo L."/>
            <person name="Liang H."/>
            <person name="Lu P."/>
            <person name="Wu Y."/>
            <person name="Zhang Z."/>
            <person name="Ro D.K."/>
            <person name="Shang Y."/>
            <person name="Huang S."/>
            <person name="Yan J."/>
        </authorList>
    </citation>
    <scope>NUCLEOTIDE SEQUENCE [LARGE SCALE GENOMIC DNA]</scope>
    <source>
        <strain evidence="1">Ta-2019</strain>
    </source>
</reference>
<feature type="non-terminal residue" evidence="1">
    <location>
        <position position="1"/>
    </location>
</feature>
<evidence type="ECO:0000313" key="2">
    <source>
        <dbReference type="Proteomes" id="UP000824469"/>
    </source>
</evidence>
<proteinExistence type="predicted"/>
<comment type="caution">
    <text evidence="1">The sequence shown here is derived from an EMBL/GenBank/DDBJ whole genome shotgun (WGS) entry which is preliminary data.</text>
</comment>
<organism evidence="1 2">
    <name type="scientific">Taxus chinensis</name>
    <name type="common">Chinese yew</name>
    <name type="synonym">Taxus wallichiana var. chinensis</name>
    <dbReference type="NCBI Taxonomy" id="29808"/>
    <lineage>
        <taxon>Eukaryota</taxon>
        <taxon>Viridiplantae</taxon>
        <taxon>Streptophyta</taxon>
        <taxon>Embryophyta</taxon>
        <taxon>Tracheophyta</taxon>
        <taxon>Spermatophyta</taxon>
        <taxon>Pinopsida</taxon>
        <taxon>Pinidae</taxon>
        <taxon>Conifers II</taxon>
        <taxon>Cupressales</taxon>
        <taxon>Taxaceae</taxon>
        <taxon>Taxus</taxon>
    </lineage>
</organism>
<name>A0AA38KYD8_TAXCH</name>